<dbReference type="RefSeq" id="XP_022387803.1">
    <property type="nucleotide sequence ID" value="XM_022534407.1"/>
</dbReference>
<proteinExistence type="predicted"/>
<keyword evidence="2" id="KW-1185">Reference proteome</keyword>
<name>A0A1F7ZXA1_9EURO</name>
<sequence>MSRNFVRGLQTTTRMLMQFVGGVTADDILVSNGVTGAAWEQSARRVTDTIEKADPRITVARIEGARAHYSPKDKKDHEMVVTRGLATAAGMQVGSVQVHVNSTFQFFPSLAGRKVDVMEIFHVLKLRVISITRKAILPTREATPANAARTESQQMVQYN</sequence>
<reference evidence="1 2" key="1">
    <citation type="journal article" date="2016" name="Genome Biol. Evol.">
        <title>Draft genome sequence of an aflatoxigenic Aspergillus species, A. bombycis.</title>
        <authorList>
            <person name="Moore G.G."/>
            <person name="Mack B.M."/>
            <person name="Beltz S.B."/>
            <person name="Gilbert M.K."/>
        </authorList>
    </citation>
    <scope>NUCLEOTIDE SEQUENCE [LARGE SCALE GENOMIC DNA]</scope>
    <source>
        <strain evidence="2">NRRL 26010</strain>
    </source>
</reference>
<organism evidence="1 2">
    <name type="scientific">Aspergillus bombycis</name>
    <dbReference type="NCBI Taxonomy" id="109264"/>
    <lineage>
        <taxon>Eukaryota</taxon>
        <taxon>Fungi</taxon>
        <taxon>Dikarya</taxon>
        <taxon>Ascomycota</taxon>
        <taxon>Pezizomycotina</taxon>
        <taxon>Eurotiomycetes</taxon>
        <taxon>Eurotiomycetidae</taxon>
        <taxon>Eurotiales</taxon>
        <taxon>Aspergillaceae</taxon>
        <taxon>Aspergillus</taxon>
    </lineage>
</organism>
<dbReference type="EMBL" id="LYCR01000060">
    <property type="protein sequence ID" value="OGM44086.1"/>
    <property type="molecule type" value="Genomic_DNA"/>
</dbReference>
<accession>A0A1F7ZXA1</accession>
<evidence type="ECO:0000313" key="1">
    <source>
        <dbReference type="EMBL" id="OGM44086.1"/>
    </source>
</evidence>
<dbReference type="AlphaFoldDB" id="A0A1F7ZXA1"/>
<gene>
    <name evidence="1" type="ORF">ABOM_007278</name>
</gene>
<dbReference type="GeneID" id="34450668"/>
<dbReference type="OrthoDB" id="4502214at2759"/>
<evidence type="ECO:0000313" key="2">
    <source>
        <dbReference type="Proteomes" id="UP000179179"/>
    </source>
</evidence>
<protein>
    <submittedName>
        <fullName evidence="1">Uncharacterized protein</fullName>
    </submittedName>
</protein>
<dbReference type="Proteomes" id="UP000179179">
    <property type="component" value="Unassembled WGS sequence"/>
</dbReference>
<comment type="caution">
    <text evidence="1">The sequence shown here is derived from an EMBL/GenBank/DDBJ whole genome shotgun (WGS) entry which is preliminary data.</text>
</comment>